<dbReference type="Proteomes" id="UP001165427">
    <property type="component" value="Unassembled WGS sequence"/>
</dbReference>
<organism evidence="1 2">
    <name type="scientific">Desulfatitalea alkaliphila</name>
    <dbReference type="NCBI Taxonomy" id="2929485"/>
    <lineage>
        <taxon>Bacteria</taxon>
        <taxon>Pseudomonadati</taxon>
        <taxon>Thermodesulfobacteriota</taxon>
        <taxon>Desulfobacteria</taxon>
        <taxon>Desulfobacterales</taxon>
        <taxon>Desulfosarcinaceae</taxon>
        <taxon>Desulfatitalea</taxon>
    </lineage>
</organism>
<dbReference type="RefSeq" id="WP_246912587.1">
    <property type="nucleotide sequence ID" value="NZ_JALJRB010000022.1"/>
</dbReference>
<name>A0AA41R786_9BACT</name>
<protein>
    <submittedName>
        <fullName evidence="1">Uncharacterized protein</fullName>
    </submittedName>
</protein>
<proteinExistence type="predicted"/>
<comment type="caution">
    <text evidence="1">The sequence shown here is derived from an EMBL/GenBank/DDBJ whole genome shotgun (WGS) entry which is preliminary data.</text>
</comment>
<dbReference type="EMBL" id="JALJRB010000022">
    <property type="protein sequence ID" value="MCJ8502211.1"/>
    <property type="molecule type" value="Genomic_DNA"/>
</dbReference>
<sequence>MRFNARGIACAPIPHFRLRITAGGTPMSIVVKSYHEKIAILRMANGATNPISLDLIDDLFPTDDIEHQAIEKIAGLLSHPSQAFAAIKASKVERIRARYEKHREASIQVFLDCWFSETGQTLLTEASRKF</sequence>
<evidence type="ECO:0000313" key="2">
    <source>
        <dbReference type="Proteomes" id="UP001165427"/>
    </source>
</evidence>
<reference evidence="1" key="1">
    <citation type="submission" date="2022-04" db="EMBL/GenBank/DDBJ databases">
        <title>Desulfatitalea alkaliphila sp. nov., a novel anaerobic sulfate-reducing bacterium isolated from terrestrial mud volcano, Taman Peninsula, Russia.</title>
        <authorList>
            <person name="Khomyakova M.A."/>
            <person name="Merkel A.Y."/>
            <person name="Slobodkin A.I."/>
        </authorList>
    </citation>
    <scope>NUCLEOTIDE SEQUENCE</scope>
    <source>
        <strain evidence="1">M08but</strain>
    </source>
</reference>
<evidence type="ECO:0000313" key="1">
    <source>
        <dbReference type="EMBL" id="MCJ8502211.1"/>
    </source>
</evidence>
<gene>
    <name evidence="1" type="ORF">MRX98_16625</name>
</gene>
<keyword evidence="2" id="KW-1185">Reference proteome</keyword>
<dbReference type="AlphaFoldDB" id="A0AA41R786"/>
<accession>A0AA41R786</accession>
<dbReference type="InterPro" id="IPR029045">
    <property type="entry name" value="ClpP/crotonase-like_dom_sf"/>
</dbReference>
<dbReference type="SUPFAM" id="SSF52096">
    <property type="entry name" value="ClpP/crotonase"/>
    <property type="match status" value="1"/>
</dbReference>